<keyword evidence="14 21" id="KW-0067">ATP-binding</keyword>
<dbReference type="Pfam" id="PF00560">
    <property type="entry name" value="LRR_1"/>
    <property type="match status" value="6"/>
</dbReference>
<comment type="similarity">
    <text evidence="2">Belongs to the protein kinase superfamily. Ser/Thr protein kinase family.</text>
</comment>
<feature type="transmembrane region" description="Helical" evidence="22">
    <location>
        <begin position="740"/>
        <end position="764"/>
    </location>
</feature>
<comment type="catalytic activity">
    <reaction evidence="19">
        <text>L-threonyl-[protein] + ATP = O-phospho-L-threonyl-[protein] + ADP + H(+)</text>
        <dbReference type="Rhea" id="RHEA:46608"/>
        <dbReference type="Rhea" id="RHEA-COMP:11060"/>
        <dbReference type="Rhea" id="RHEA-COMP:11605"/>
        <dbReference type="ChEBI" id="CHEBI:15378"/>
        <dbReference type="ChEBI" id="CHEBI:30013"/>
        <dbReference type="ChEBI" id="CHEBI:30616"/>
        <dbReference type="ChEBI" id="CHEBI:61977"/>
        <dbReference type="ChEBI" id="CHEBI:456216"/>
        <dbReference type="EC" id="2.7.11.1"/>
    </reaction>
</comment>
<feature type="binding site" evidence="21">
    <location>
        <position position="829"/>
    </location>
    <ligand>
        <name>ATP</name>
        <dbReference type="ChEBI" id="CHEBI:30616"/>
    </ligand>
</feature>
<dbReference type="InterPro" id="IPR013210">
    <property type="entry name" value="LRR_N_plant-typ"/>
</dbReference>
<keyword evidence="12 21" id="KW-0547">Nucleotide-binding</keyword>
<keyword evidence="18" id="KW-0325">Glycoprotein</keyword>
<dbReference type="FunFam" id="3.30.200.20:FF:000432">
    <property type="entry name" value="LRR receptor-like serine/threonine-protein kinase EFR"/>
    <property type="match status" value="1"/>
</dbReference>
<keyword evidence="10 23" id="KW-0732">Signal</keyword>
<comment type="catalytic activity">
    <reaction evidence="20">
        <text>L-seryl-[protein] + ATP = O-phospho-L-seryl-[protein] + ADP + H(+)</text>
        <dbReference type="Rhea" id="RHEA:17989"/>
        <dbReference type="Rhea" id="RHEA-COMP:9863"/>
        <dbReference type="Rhea" id="RHEA-COMP:11604"/>
        <dbReference type="ChEBI" id="CHEBI:15378"/>
        <dbReference type="ChEBI" id="CHEBI:29999"/>
        <dbReference type="ChEBI" id="CHEBI:30616"/>
        <dbReference type="ChEBI" id="CHEBI:83421"/>
        <dbReference type="ChEBI" id="CHEBI:456216"/>
        <dbReference type="EC" id="2.7.11.1"/>
    </reaction>
</comment>
<dbReference type="GO" id="GO:0005886">
    <property type="term" value="C:plasma membrane"/>
    <property type="evidence" value="ECO:0007669"/>
    <property type="project" value="UniProtKB-SubCell"/>
</dbReference>
<name>A0AAD4XBB7_9MAGN</name>
<dbReference type="PANTHER" id="PTHR27008:SF596">
    <property type="entry name" value="OS02G0215500 PROTEIN"/>
    <property type="match status" value="1"/>
</dbReference>
<evidence type="ECO:0000256" key="20">
    <source>
        <dbReference type="ARBA" id="ARBA00048679"/>
    </source>
</evidence>
<dbReference type="Pfam" id="PF23598">
    <property type="entry name" value="LRR_14"/>
    <property type="match status" value="1"/>
</dbReference>
<dbReference type="SMART" id="SM00365">
    <property type="entry name" value="LRR_SD22"/>
    <property type="match status" value="6"/>
</dbReference>
<keyword evidence="6" id="KW-0597">Phosphoprotein</keyword>
<dbReference type="GO" id="GO:0005524">
    <property type="term" value="F:ATP binding"/>
    <property type="evidence" value="ECO:0007669"/>
    <property type="project" value="UniProtKB-UniRule"/>
</dbReference>
<dbReference type="EMBL" id="JAJJMB010012606">
    <property type="protein sequence ID" value="KAI3875388.1"/>
    <property type="molecule type" value="Genomic_DNA"/>
</dbReference>
<keyword evidence="9 22" id="KW-0812">Transmembrane</keyword>
<dbReference type="PROSITE" id="PS51257">
    <property type="entry name" value="PROKAR_LIPOPROTEIN"/>
    <property type="match status" value="1"/>
</dbReference>
<comment type="caution">
    <text evidence="25">The sequence shown here is derived from an EMBL/GenBank/DDBJ whole genome shotgun (WGS) entry which is preliminary data.</text>
</comment>
<dbReference type="InterPro" id="IPR032675">
    <property type="entry name" value="LRR_dom_sf"/>
</dbReference>
<dbReference type="PROSITE" id="PS50011">
    <property type="entry name" value="PROTEIN_KINASE_DOM"/>
    <property type="match status" value="1"/>
</dbReference>
<evidence type="ECO:0000256" key="4">
    <source>
        <dbReference type="ARBA" id="ARBA00022475"/>
    </source>
</evidence>
<dbReference type="InterPro" id="IPR001611">
    <property type="entry name" value="Leu-rich_rpt"/>
</dbReference>
<proteinExistence type="inferred from homology"/>
<evidence type="ECO:0000256" key="18">
    <source>
        <dbReference type="ARBA" id="ARBA00023180"/>
    </source>
</evidence>
<evidence type="ECO:0000256" key="15">
    <source>
        <dbReference type="ARBA" id="ARBA00022989"/>
    </source>
</evidence>
<feature type="chain" id="PRO_5042110564" description="non-specific serine/threonine protein kinase" evidence="23">
    <location>
        <begin position="26"/>
        <end position="1131"/>
    </location>
</feature>
<feature type="signal peptide" evidence="23">
    <location>
        <begin position="1"/>
        <end position="25"/>
    </location>
</feature>
<evidence type="ECO:0000256" key="19">
    <source>
        <dbReference type="ARBA" id="ARBA00047899"/>
    </source>
</evidence>
<evidence type="ECO:0000256" key="7">
    <source>
        <dbReference type="ARBA" id="ARBA00022614"/>
    </source>
</evidence>
<reference evidence="25" key="1">
    <citation type="submission" date="2022-04" db="EMBL/GenBank/DDBJ databases">
        <title>A functionally conserved STORR gene fusion in Papaver species that diverged 16.8 million years ago.</title>
        <authorList>
            <person name="Catania T."/>
        </authorList>
    </citation>
    <scope>NUCLEOTIDE SEQUENCE</scope>
    <source>
        <strain evidence="25">S-188037</strain>
    </source>
</reference>
<keyword evidence="8" id="KW-0808">Transferase</keyword>
<evidence type="ECO:0000256" key="17">
    <source>
        <dbReference type="ARBA" id="ARBA00023170"/>
    </source>
</evidence>
<dbReference type="InterPro" id="IPR008271">
    <property type="entry name" value="Ser/Thr_kinase_AS"/>
</dbReference>
<evidence type="ECO:0000256" key="1">
    <source>
        <dbReference type="ARBA" id="ARBA00004251"/>
    </source>
</evidence>
<dbReference type="InterPro" id="IPR017441">
    <property type="entry name" value="Protein_kinase_ATP_BS"/>
</dbReference>
<dbReference type="FunFam" id="3.80.10.10:FF:000288">
    <property type="entry name" value="LRR receptor-like serine/threonine-protein kinase EFR"/>
    <property type="match status" value="1"/>
</dbReference>
<dbReference type="SUPFAM" id="SSF52058">
    <property type="entry name" value="L domain-like"/>
    <property type="match status" value="2"/>
</dbReference>
<comment type="subcellular location">
    <subcellularLocation>
        <location evidence="1">Cell membrane</location>
        <topology evidence="1">Single-pass type I membrane protein</topology>
    </subcellularLocation>
</comment>
<dbReference type="InterPro" id="IPR011009">
    <property type="entry name" value="Kinase-like_dom_sf"/>
</dbReference>
<evidence type="ECO:0000256" key="9">
    <source>
        <dbReference type="ARBA" id="ARBA00022692"/>
    </source>
</evidence>
<dbReference type="Pfam" id="PF07714">
    <property type="entry name" value="PK_Tyr_Ser-Thr"/>
    <property type="match status" value="1"/>
</dbReference>
<dbReference type="InterPro" id="IPR003591">
    <property type="entry name" value="Leu-rich_rpt_typical-subtyp"/>
</dbReference>
<dbReference type="FunFam" id="3.80.10.10:FF:000041">
    <property type="entry name" value="LRR receptor-like serine/threonine-protein kinase ERECTA"/>
    <property type="match status" value="1"/>
</dbReference>
<feature type="domain" description="Protein kinase" evidence="24">
    <location>
        <begin position="799"/>
        <end position="1127"/>
    </location>
</feature>
<evidence type="ECO:0000256" key="5">
    <source>
        <dbReference type="ARBA" id="ARBA00022527"/>
    </source>
</evidence>
<keyword evidence="4" id="KW-1003">Cell membrane</keyword>
<evidence type="ECO:0000256" key="3">
    <source>
        <dbReference type="ARBA" id="ARBA00012513"/>
    </source>
</evidence>
<protein>
    <recommendedName>
        <fullName evidence="3">non-specific serine/threonine protein kinase</fullName>
        <ecNumber evidence="3">2.7.11.1</ecNumber>
    </recommendedName>
</protein>
<dbReference type="Gene3D" id="3.30.200.20">
    <property type="entry name" value="Phosphorylase Kinase, domain 1"/>
    <property type="match status" value="1"/>
</dbReference>
<gene>
    <name evidence="25" type="ORF">MKW98_000065</name>
</gene>
<dbReference type="SMART" id="SM00369">
    <property type="entry name" value="LRR_TYP"/>
    <property type="match status" value="13"/>
</dbReference>
<dbReference type="FunFam" id="3.80.10.10:FF:000383">
    <property type="entry name" value="Leucine-rich repeat receptor protein kinase EMS1"/>
    <property type="match status" value="1"/>
</dbReference>
<keyword evidence="26" id="KW-1185">Reference proteome</keyword>
<dbReference type="PROSITE" id="PS00108">
    <property type="entry name" value="PROTEIN_KINASE_ST"/>
    <property type="match status" value="1"/>
</dbReference>
<evidence type="ECO:0000256" key="2">
    <source>
        <dbReference type="ARBA" id="ARBA00008684"/>
    </source>
</evidence>
<dbReference type="InterPro" id="IPR001245">
    <property type="entry name" value="Ser-Thr/Tyr_kinase_cat_dom"/>
</dbReference>
<dbReference type="AlphaFoldDB" id="A0AAD4XBB7"/>
<evidence type="ECO:0000256" key="22">
    <source>
        <dbReference type="SAM" id="Phobius"/>
    </source>
</evidence>
<dbReference type="InterPro" id="IPR000719">
    <property type="entry name" value="Prot_kinase_dom"/>
</dbReference>
<evidence type="ECO:0000313" key="26">
    <source>
        <dbReference type="Proteomes" id="UP001202328"/>
    </source>
</evidence>
<evidence type="ECO:0000259" key="24">
    <source>
        <dbReference type="PROSITE" id="PS50011"/>
    </source>
</evidence>
<dbReference type="FunFam" id="1.10.510.10:FF:000358">
    <property type="entry name" value="Putative leucine-rich repeat receptor-like serine/threonine-protein kinase"/>
    <property type="match status" value="1"/>
</dbReference>
<evidence type="ECO:0000313" key="25">
    <source>
        <dbReference type="EMBL" id="KAI3875388.1"/>
    </source>
</evidence>
<keyword evidence="15 22" id="KW-1133">Transmembrane helix</keyword>
<dbReference type="PANTHER" id="PTHR27008">
    <property type="entry name" value="OS04G0122200 PROTEIN"/>
    <property type="match status" value="1"/>
</dbReference>
<evidence type="ECO:0000256" key="13">
    <source>
        <dbReference type="ARBA" id="ARBA00022777"/>
    </source>
</evidence>
<dbReference type="EC" id="2.7.11.1" evidence="3"/>
<dbReference type="Gene3D" id="1.10.510.10">
    <property type="entry name" value="Transferase(Phosphotransferase) domain 1"/>
    <property type="match status" value="1"/>
</dbReference>
<evidence type="ECO:0000256" key="21">
    <source>
        <dbReference type="PROSITE-ProRule" id="PRU10141"/>
    </source>
</evidence>
<organism evidence="25 26">
    <name type="scientific">Papaver atlanticum</name>
    <dbReference type="NCBI Taxonomy" id="357466"/>
    <lineage>
        <taxon>Eukaryota</taxon>
        <taxon>Viridiplantae</taxon>
        <taxon>Streptophyta</taxon>
        <taxon>Embryophyta</taxon>
        <taxon>Tracheophyta</taxon>
        <taxon>Spermatophyta</taxon>
        <taxon>Magnoliopsida</taxon>
        <taxon>Ranunculales</taxon>
        <taxon>Papaveraceae</taxon>
        <taxon>Papaveroideae</taxon>
        <taxon>Papaver</taxon>
    </lineage>
</organism>
<keyword evidence="17" id="KW-0675">Receptor</keyword>
<evidence type="ECO:0000256" key="8">
    <source>
        <dbReference type="ARBA" id="ARBA00022679"/>
    </source>
</evidence>
<evidence type="ECO:0000256" key="11">
    <source>
        <dbReference type="ARBA" id="ARBA00022737"/>
    </source>
</evidence>
<dbReference type="Gene3D" id="3.80.10.10">
    <property type="entry name" value="Ribonuclease Inhibitor"/>
    <property type="match status" value="5"/>
</dbReference>
<sequence length="1131" mass="123687">MKLLPNFSTILLLLCSVTLIISCISGNVNSLFLNDNKSNDRLALIAFKNEITQDPFEILSSWNTKNNSLQFCQWKGVTCSRRHPSRVTVLNLTSQGLVGSISPHIGNLSFLKDLILHDNSLNREIPQQIGRLFRLKRLDLSSNSLVGEIPENLSSCSNLIHLNITNNKLRGGIPSSFGNLSSLIHLSLGFNNLEGGVPSSLSKLTSLELLDFISNKLSGMVPLSLFNISSLKFFQLRNNQLHGIIPFDIGMKLQNLTYFDVSSNNFTGTIPTSFGNLSSTLTLLSLRDNNFEGKIPISLSQLKVLKTIDLGFNKFSGIVPSSLYNISSLEAFSLMDNQLHGSIPSNIGFTLSNVSLFLIGSNNFSGAIPDSFSNMSRLQVLQLEENDFVGSVPHNLGGLRSLRILILQSNKFGSGQANDLNFLNSLINCTNLNVISLADNNFGGTLPSSIANLTSKFGQLILGKNQIYGTIPPGIQNLVGLTVLSLGQNLFTGSIPPGIGNLRNLGRIDFRGNKFSSSIPSSFGNLTQLVELILSDNNLTGSIPSSLGFCESLVHLDLSSNRLSGNIPKQIFKLPSLSRFLDLFNNSLTGSIPLEVGNLKNIGGLALSRNKLSDKIPNTIGECLGLTNLQLDNNFFQGSIPSAITLLKGLQTLSLSHNNLSGSLPNGFENLTTLVQLDLSFNDLEGAVPRDGVFKNISAFLIEGNSKLCGGIPELKLLNCSISLNPDTEGRQGKSTSVKVIIIIITVVVVLFLTLIGIFVTLYWRKKSKTNLPSTALDMGNRFKGVSYNELLKATNGFNDSTNLLGIGSFGSVYKGFLQQDDSKPVAVKVLHLQQKGATKSFLAECDALRKVRHRNLLKIITCCSSTDFQGNPFKALVFEFMVNGSLENWLHPAVSETNNDDQLQEKNLNLERRLSIVVDVASALNYLHHDSQSPIVHCDLKPSNILLHDDLTAHVGDFGLAKFLINSSSHSRQLNEQEESSIALKGSIGYVSPEYGMGGEVSTQGDVYSYGILLLEMFTGKKPTDNMFKDGLNIHYFCKMYELPERVEKVIDSRLLFELREDHNDAGIANGNMLRIERRNISNDTMRQILASIIQIGVKCSSELPSDRSSMNEVIVDVQAVKSRFLVASL</sequence>
<dbReference type="Pfam" id="PF08263">
    <property type="entry name" value="LRRNT_2"/>
    <property type="match status" value="1"/>
</dbReference>
<evidence type="ECO:0000256" key="16">
    <source>
        <dbReference type="ARBA" id="ARBA00023136"/>
    </source>
</evidence>
<evidence type="ECO:0000256" key="23">
    <source>
        <dbReference type="SAM" id="SignalP"/>
    </source>
</evidence>
<dbReference type="InterPro" id="IPR055414">
    <property type="entry name" value="LRR_R13L4/SHOC2-like"/>
</dbReference>
<dbReference type="FunFam" id="3.80.10.10:FF:000275">
    <property type="entry name" value="Leucine-rich repeat receptor-like protein kinase"/>
    <property type="match status" value="1"/>
</dbReference>
<evidence type="ECO:0000256" key="12">
    <source>
        <dbReference type="ARBA" id="ARBA00022741"/>
    </source>
</evidence>
<dbReference type="PROSITE" id="PS51450">
    <property type="entry name" value="LRR"/>
    <property type="match status" value="1"/>
</dbReference>
<keyword evidence="5" id="KW-0723">Serine/threonine-protein kinase</keyword>
<dbReference type="Proteomes" id="UP001202328">
    <property type="component" value="Unassembled WGS sequence"/>
</dbReference>
<dbReference type="GO" id="GO:0004674">
    <property type="term" value="F:protein serine/threonine kinase activity"/>
    <property type="evidence" value="ECO:0007669"/>
    <property type="project" value="UniProtKB-KW"/>
</dbReference>
<keyword evidence="13" id="KW-0418">Kinase</keyword>
<evidence type="ECO:0000256" key="10">
    <source>
        <dbReference type="ARBA" id="ARBA00022729"/>
    </source>
</evidence>
<accession>A0AAD4XBB7</accession>
<dbReference type="Pfam" id="PF13855">
    <property type="entry name" value="LRR_8"/>
    <property type="match status" value="3"/>
</dbReference>
<keyword evidence="11" id="KW-0677">Repeat</keyword>
<dbReference type="PRINTS" id="PR00019">
    <property type="entry name" value="LEURICHRPT"/>
</dbReference>
<dbReference type="SUPFAM" id="SSF56112">
    <property type="entry name" value="Protein kinase-like (PK-like)"/>
    <property type="match status" value="1"/>
</dbReference>
<dbReference type="PROSITE" id="PS00107">
    <property type="entry name" value="PROTEIN_KINASE_ATP"/>
    <property type="match status" value="1"/>
</dbReference>
<dbReference type="InterPro" id="IPR051809">
    <property type="entry name" value="Plant_receptor-like_S/T_kinase"/>
</dbReference>
<evidence type="ECO:0000256" key="6">
    <source>
        <dbReference type="ARBA" id="ARBA00022553"/>
    </source>
</evidence>
<evidence type="ECO:0000256" key="14">
    <source>
        <dbReference type="ARBA" id="ARBA00022840"/>
    </source>
</evidence>
<keyword evidence="7" id="KW-0433">Leucine-rich repeat</keyword>
<dbReference type="SMART" id="SM00220">
    <property type="entry name" value="S_TKc"/>
    <property type="match status" value="1"/>
</dbReference>
<keyword evidence="16 22" id="KW-0472">Membrane</keyword>